<dbReference type="GeneID" id="72466855"/>
<keyword evidence="2" id="KW-1185">Reference proteome</keyword>
<protein>
    <submittedName>
        <fullName evidence="1">Uncharacterized protein</fullName>
    </submittedName>
</protein>
<evidence type="ECO:0000313" key="2">
    <source>
        <dbReference type="Proteomes" id="UP000825483"/>
    </source>
</evidence>
<name>A0A9R1CX47_9BACT</name>
<dbReference type="Proteomes" id="UP000825483">
    <property type="component" value="Unassembled WGS sequence"/>
</dbReference>
<gene>
    <name evidence="1" type="ORF">PRLR5076_19570</name>
</gene>
<evidence type="ECO:0000313" key="1">
    <source>
        <dbReference type="EMBL" id="GJG59106.1"/>
    </source>
</evidence>
<accession>A0A9R1CX47</accession>
<reference evidence="1" key="1">
    <citation type="journal article" date="2022" name="Int. J. Syst. Evol. Microbiol.">
        <title>Prevotella lacticifex sp. nov., isolated from the rumen of cows.</title>
        <authorList>
            <person name="Shinkai T."/>
            <person name="Ikeyama N."/>
            <person name="Kumagai M."/>
            <person name="Ohmori H."/>
            <person name="Sakamoto M."/>
            <person name="Ohkuma M."/>
            <person name="Mitsumori M."/>
        </authorList>
    </citation>
    <scope>NUCLEOTIDE SEQUENCE</scope>
    <source>
        <strain evidence="1">R5076</strain>
    </source>
</reference>
<dbReference type="RefSeq" id="WP_223928885.1">
    <property type="nucleotide sequence ID" value="NZ_BPTU01000001.1"/>
</dbReference>
<proteinExistence type="predicted"/>
<dbReference type="EMBL" id="BPUB01000002">
    <property type="protein sequence ID" value="GJG59106.1"/>
    <property type="molecule type" value="Genomic_DNA"/>
</dbReference>
<dbReference type="AlphaFoldDB" id="A0A9R1CX47"/>
<comment type="caution">
    <text evidence="1">The sequence shown here is derived from an EMBL/GenBank/DDBJ whole genome shotgun (WGS) entry which is preliminary data.</text>
</comment>
<sequence>MEELTMQNSQQRTQDKHYSAYATLLDGFQSYLDAEKTYYKYFTSENPSMTVDEWCDKMYTDLINKINRVPFSSEAADMGTAFNELVDALIKKPLAKRLEENDMESENITFRVVTLQIKGRRKTDPVVEREAYEVVFDPKKKEREEALANHKEGEEQPEIKEAQTFTYFKDITDEFVEYYEGALPQVFVIGTLDTHFGKIDLYGYADELLPFACHDIKTTKNYHAGNFREHWQHIVYPYCLHCMGMDINHFEYNVTNFKETFTETYVYDEERDVPKLRDVCERFIQFIEHNRDVITDTKVFHSFNDRYK</sequence>
<organism evidence="1 2">
    <name type="scientific">Prevotella lacticifex</name>
    <dbReference type="NCBI Taxonomy" id="2854755"/>
    <lineage>
        <taxon>Bacteria</taxon>
        <taxon>Pseudomonadati</taxon>
        <taxon>Bacteroidota</taxon>
        <taxon>Bacteroidia</taxon>
        <taxon>Bacteroidales</taxon>
        <taxon>Prevotellaceae</taxon>
        <taxon>Prevotella</taxon>
    </lineage>
</organism>